<reference evidence="12" key="1">
    <citation type="journal article" date="2020" name="Nature">
        <title>Giant virus diversity and host interactions through global metagenomics.</title>
        <authorList>
            <person name="Schulz F."/>
            <person name="Roux S."/>
            <person name="Paez-Espino D."/>
            <person name="Jungbluth S."/>
            <person name="Walsh D.A."/>
            <person name="Denef V.J."/>
            <person name="McMahon K.D."/>
            <person name="Konstantinidis K.T."/>
            <person name="Eloe-Fadrosh E.A."/>
            <person name="Kyrpides N.C."/>
            <person name="Woyke T."/>
        </authorList>
    </citation>
    <scope>NUCLEOTIDE SEQUENCE</scope>
    <source>
        <strain evidence="12">GVMAG-M-3300027963-9</strain>
    </source>
</reference>
<evidence type="ECO:0000259" key="11">
    <source>
        <dbReference type="PROSITE" id="PS50879"/>
    </source>
</evidence>
<dbReference type="PROSITE" id="PS50879">
    <property type="entry name" value="RNASE_H_1"/>
    <property type="match status" value="1"/>
</dbReference>
<dbReference type="InterPro" id="IPR011320">
    <property type="entry name" value="RNase_H1_N"/>
</dbReference>
<dbReference type="EC" id="3.1.26.4" evidence="4"/>
<dbReference type="GO" id="GO:0046872">
    <property type="term" value="F:metal ion binding"/>
    <property type="evidence" value="ECO:0007669"/>
    <property type="project" value="UniProtKB-KW"/>
</dbReference>
<evidence type="ECO:0000256" key="4">
    <source>
        <dbReference type="ARBA" id="ARBA00012180"/>
    </source>
</evidence>
<evidence type="ECO:0000256" key="5">
    <source>
        <dbReference type="ARBA" id="ARBA00017721"/>
    </source>
</evidence>
<comment type="similarity">
    <text evidence="3">Belongs to the RNase H family.</text>
</comment>
<dbReference type="Pfam" id="PF18974">
    <property type="entry name" value="DUF5710"/>
    <property type="match status" value="1"/>
</dbReference>
<dbReference type="InterPro" id="IPR043764">
    <property type="entry name" value="DUF5710"/>
</dbReference>
<dbReference type="SUPFAM" id="SSF55658">
    <property type="entry name" value="L9 N-domain-like"/>
    <property type="match status" value="1"/>
</dbReference>
<sequence length="306" mass="34372">MPYYAVARGRETGIFPSWDECNAQINGFSAAKYKKFDTKQQAKEFLKGIVLSNSIEEKSYESGTNAFSVLMKTAKEIVKKPETQFIPEPLFEPDYYVYTDGACSNNGMPDAKAGIGIYFGEGDPCNLSECVEGKQSNNTAELWAIIRTYDIIEDSILEGNKICIMSDSRYAIQAATTYGEKQAKENWNDDIPNKEIVKKVYMLYKDKPNVRFQWIAAHTGKSDIHSLGNEAADKLANQAIGLESCPYDKRKATNTLSSSKIYLNVPFTKKEEAKKLGARWDIETKKWFILETSLAKNKLLAAYGTT</sequence>
<dbReference type="PANTHER" id="PTHR10642">
    <property type="entry name" value="RIBONUCLEASE H1"/>
    <property type="match status" value="1"/>
</dbReference>
<dbReference type="GO" id="GO:0003676">
    <property type="term" value="F:nucleic acid binding"/>
    <property type="evidence" value="ECO:0007669"/>
    <property type="project" value="InterPro"/>
</dbReference>
<dbReference type="FunFam" id="3.40.970.10:FF:000002">
    <property type="entry name" value="Ribonuclease H"/>
    <property type="match status" value="1"/>
</dbReference>
<dbReference type="PANTHER" id="PTHR10642:SF25">
    <property type="entry name" value="RNASE H TYPE-1 DOMAIN-CONTAINING PROTEIN"/>
    <property type="match status" value="1"/>
</dbReference>
<dbReference type="InterPro" id="IPR036397">
    <property type="entry name" value="RNaseH_sf"/>
</dbReference>
<dbReference type="Pfam" id="PF00075">
    <property type="entry name" value="RNase_H"/>
    <property type="match status" value="1"/>
</dbReference>
<name>A0A6C0LNT9_9ZZZZ</name>
<keyword evidence="10" id="KW-0460">Magnesium</keyword>
<dbReference type="GO" id="GO:0043137">
    <property type="term" value="P:DNA replication, removal of RNA primer"/>
    <property type="evidence" value="ECO:0007669"/>
    <property type="project" value="TreeGrafter"/>
</dbReference>
<evidence type="ECO:0000313" key="12">
    <source>
        <dbReference type="EMBL" id="QHU32237.1"/>
    </source>
</evidence>
<evidence type="ECO:0000256" key="10">
    <source>
        <dbReference type="ARBA" id="ARBA00022842"/>
    </source>
</evidence>
<dbReference type="InterPro" id="IPR002156">
    <property type="entry name" value="RNaseH_domain"/>
</dbReference>
<keyword evidence="7" id="KW-0479">Metal-binding</keyword>
<keyword evidence="6" id="KW-0540">Nuclease</keyword>
<keyword evidence="8" id="KW-0255">Endonuclease</keyword>
<dbReference type="InterPro" id="IPR037056">
    <property type="entry name" value="RNase_H1_N_sf"/>
</dbReference>
<dbReference type="InterPro" id="IPR050092">
    <property type="entry name" value="RNase_H"/>
</dbReference>
<dbReference type="GO" id="GO:0004523">
    <property type="term" value="F:RNA-DNA hybrid ribonuclease activity"/>
    <property type="evidence" value="ECO:0007669"/>
    <property type="project" value="UniProtKB-EC"/>
</dbReference>
<dbReference type="SUPFAM" id="SSF53098">
    <property type="entry name" value="Ribonuclease H-like"/>
    <property type="match status" value="1"/>
</dbReference>
<feature type="domain" description="RNase H type-1" evidence="11">
    <location>
        <begin position="91"/>
        <end position="241"/>
    </location>
</feature>
<comment type="function">
    <text evidence="2">Endonuclease that specifically degrades the RNA of RNA-DNA hybrids.</text>
</comment>
<evidence type="ECO:0000256" key="1">
    <source>
        <dbReference type="ARBA" id="ARBA00001946"/>
    </source>
</evidence>
<evidence type="ECO:0000256" key="7">
    <source>
        <dbReference type="ARBA" id="ARBA00022723"/>
    </source>
</evidence>
<dbReference type="Gene3D" id="3.30.420.10">
    <property type="entry name" value="Ribonuclease H-like superfamily/Ribonuclease H"/>
    <property type="match status" value="1"/>
</dbReference>
<evidence type="ECO:0000256" key="9">
    <source>
        <dbReference type="ARBA" id="ARBA00022801"/>
    </source>
</evidence>
<dbReference type="EMBL" id="MN740537">
    <property type="protein sequence ID" value="QHU32237.1"/>
    <property type="molecule type" value="Genomic_DNA"/>
</dbReference>
<evidence type="ECO:0000256" key="8">
    <source>
        <dbReference type="ARBA" id="ARBA00022759"/>
    </source>
</evidence>
<dbReference type="InterPro" id="IPR009027">
    <property type="entry name" value="Ribosomal_bL9/RNase_H1_N"/>
</dbReference>
<dbReference type="Pfam" id="PF01693">
    <property type="entry name" value="Cauli_VI"/>
    <property type="match status" value="1"/>
</dbReference>
<evidence type="ECO:0000256" key="6">
    <source>
        <dbReference type="ARBA" id="ARBA00022722"/>
    </source>
</evidence>
<keyword evidence="9" id="KW-0378">Hydrolase</keyword>
<proteinExistence type="inferred from homology"/>
<organism evidence="12">
    <name type="scientific">viral metagenome</name>
    <dbReference type="NCBI Taxonomy" id="1070528"/>
    <lineage>
        <taxon>unclassified sequences</taxon>
        <taxon>metagenomes</taxon>
        <taxon>organismal metagenomes</taxon>
    </lineage>
</organism>
<evidence type="ECO:0000256" key="3">
    <source>
        <dbReference type="ARBA" id="ARBA00005300"/>
    </source>
</evidence>
<dbReference type="InterPro" id="IPR012337">
    <property type="entry name" value="RNaseH-like_sf"/>
</dbReference>
<evidence type="ECO:0000256" key="2">
    <source>
        <dbReference type="ARBA" id="ARBA00004065"/>
    </source>
</evidence>
<dbReference type="CDD" id="cd09280">
    <property type="entry name" value="RNase_HI_eukaryote_like"/>
    <property type="match status" value="1"/>
</dbReference>
<accession>A0A6C0LNT9</accession>
<dbReference type="Gene3D" id="3.40.970.10">
    <property type="entry name" value="Ribonuclease H1, N-terminal domain"/>
    <property type="match status" value="1"/>
</dbReference>
<protein>
    <recommendedName>
        <fullName evidence="5">Ribonuclease H</fullName>
        <ecNumber evidence="4">3.1.26.4</ecNumber>
    </recommendedName>
</protein>
<comment type="cofactor">
    <cofactor evidence="1">
        <name>Mg(2+)</name>
        <dbReference type="ChEBI" id="CHEBI:18420"/>
    </cofactor>
</comment>
<dbReference type="AlphaFoldDB" id="A0A6C0LNT9"/>